<name>A0ABY6MLN4_9BACT</name>
<protein>
    <submittedName>
        <fullName evidence="1">YgdI/YgdR family lipoprotein</fullName>
    </submittedName>
</protein>
<dbReference type="RefSeq" id="WP_264811166.1">
    <property type="nucleotide sequence ID" value="NZ_CP110226.1"/>
</dbReference>
<organism evidence="1 2">
    <name type="scientific">Algoriphagus halophytocola</name>
    <dbReference type="NCBI Taxonomy" id="2991499"/>
    <lineage>
        <taxon>Bacteria</taxon>
        <taxon>Pseudomonadati</taxon>
        <taxon>Bacteroidota</taxon>
        <taxon>Cytophagia</taxon>
        <taxon>Cytophagales</taxon>
        <taxon>Cyclobacteriaceae</taxon>
        <taxon>Algoriphagus</taxon>
    </lineage>
</organism>
<evidence type="ECO:0000313" key="2">
    <source>
        <dbReference type="Proteomes" id="UP001163156"/>
    </source>
</evidence>
<gene>
    <name evidence="1" type="ORF">OM944_08110</name>
</gene>
<keyword evidence="2" id="KW-1185">Reference proteome</keyword>
<keyword evidence="1" id="KW-0449">Lipoprotein</keyword>
<dbReference type="PROSITE" id="PS51257">
    <property type="entry name" value="PROKAR_LIPOPROTEIN"/>
    <property type="match status" value="1"/>
</dbReference>
<dbReference type="Proteomes" id="UP001163156">
    <property type="component" value="Chromosome"/>
</dbReference>
<sequence length="82" mass="9095">MKKAFPIVFLILSGCGLLEDTKLVDILDVDGPCTILLADGTTVTSSGNIEISKRTQAITYRDEDGKIWSLFKDDYQSYSCQE</sequence>
<proteinExistence type="predicted"/>
<reference evidence="1" key="1">
    <citation type="submission" date="2022-10" db="EMBL/GenBank/DDBJ databases">
        <title>Algoriphagus sp. a novel bacteria isolate from halophytes salicornia europaea.</title>
        <authorList>
            <person name="Peng Y."/>
            <person name="Jiang L."/>
            <person name="Lee J."/>
        </authorList>
    </citation>
    <scope>NUCLEOTIDE SEQUENCE</scope>
    <source>
        <strain evidence="1">TR-M5</strain>
    </source>
</reference>
<evidence type="ECO:0000313" key="1">
    <source>
        <dbReference type="EMBL" id="UZD24454.1"/>
    </source>
</evidence>
<accession>A0ABY6MLN4</accession>
<dbReference type="EMBL" id="CP110226">
    <property type="protein sequence ID" value="UZD24454.1"/>
    <property type="molecule type" value="Genomic_DNA"/>
</dbReference>